<evidence type="ECO:0000256" key="1">
    <source>
        <dbReference type="ARBA" id="ARBA00004141"/>
    </source>
</evidence>
<dbReference type="PANTHER" id="PTHR37422:SF21">
    <property type="entry name" value="EXOQ-LIKE PROTEIN"/>
    <property type="match status" value="1"/>
</dbReference>
<accession>A0A0F5L835</accession>
<comment type="subcellular location">
    <subcellularLocation>
        <location evidence="1">Membrane</location>
        <topology evidence="1">Multi-pass membrane protein</topology>
    </subcellularLocation>
</comment>
<dbReference type="Proteomes" id="UP000033514">
    <property type="component" value="Unassembled WGS sequence"/>
</dbReference>
<dbReference type="STRING" id="361041.VW35_11470"/>
<dbReference type="InterPro" id="IPR007016">
    <property type="entry name" value="O-antigen_ligase-rel_domated"/>
</dbReference>
<name>A0A0F5L835_9HYPH</name>
<organism evidence="7 8">
    <name type="scientific">Devosia soli</name>
    <dbReference type="NCBI Taxonomy" id="361041"/>
    <lineage>
        <taxon>Bacteria</taxon>
        <taxon>Pseudomonadati</taxon>
        <taxon>Pseudomonadota</taxon>
        <taxon>Alphaproteobacteria</taxon>
        <taxon>Hyphomicrobiales</taxon>
        <taxon>Devosiaceae</taxon>
        <taxon>Devosia</taxon>
    </lineage>
</organism>
<sequence>MVSDPNAEPYNPQGGWFASALFVVVFCYFWIGLDPLPSPTTSSQLAAYGESSNAFNQLIVLGMSLLVLTMLFFHPARELALRAYGPVALVFLWIAMSILFSDTPDAALRRTIYSALVVLSASAVLLLPRDNAQFAKLVGFCIFFAVGLSYFGVLAVPARGIHQATDAAETALAGDWRGHFGHKNVASAAMAFAVFFGLYLMKTRSYWAGLALAVLAGIFLLNSGGKTSGAMLPAILILVWLFERAGIFRYLLVAGGLFVLNATILSVVAVPAIKDFVSGLGIDATFTDRASIWELALGAIGARPFTGYGFQSFWQTDALFYGNQSAATWAVTAANAHNAYLEQLINGGIPLLLLVIIWLVLLPARHASLAIQRGADPDLTRLYTRIWMFALFSSSFESPFFDNSGPIWFTMLLAIFGLRLQAYAHLVEKPIGGPMQFSGAVVRN</sequence>
<feature type="transmembrane region" description="Helical" evidence="5">
    <location>
        <begin position="344"/>
        <end position="362"/>
    </location>
</feature>
<feature type="transmembrane region" description="Helical" evidence="5">
    <location>
        <begin position="54"/>
        <end position="73"/>
    </location>
</feature>
<dbReference type="PATRIC" id="fig|361041.3.peg.1662"/>
<proteinExistence type="predicted"/>
<dbReference type="AlphaFoldDB" id="A0A0F5L835"/>
<dbReference type="EMBL" id="LAJG01000022">
    <property type="protein sequence ID" value="KKB78410.1"/>
    <property type="molecule type" value="Genomic_DNA"/>
</dbReference>
<comment type="caution">
    <text evidence="7">The sequence shown here is derived from an EMBL/GenBank/DDBJ whole genome shotgun (WGS) entry which is preliminary data.</text>
</comment>
<evidence type="ECO:0000256" key="2">
    <source>
        <dbReference type="ARBA" id="ARBA00022692"/>
    </source>
</evidence>
<keyword evidence="4 5" id="KW-0472">Membrane</keyword>
<evidence type="ECO:0000259" key="6">
    <source>
        <dbReference type="Pfam" id="PF04932"/>
    </source>
</evidence>
<dbReference type="PANTHER" id="PTHR37422">
    <property type="entry name" value="TEICHURONIC ACID BIOSYNTHESIS PROTEIN TUAE"/>
    <property type="match status" value="1"/>
</dbReference>
<dbReference type="OrthoDB" id="4391260at2"/>
<protein>
    <submittedName>
        <fullName evidence="7">Polymerase</fullName>
    </submittedName>
</protein>
<evidence type="ECO:0000313" key="8">
    <source>
        <dbReference type="Proteomes" id="UP000033514"/>
    </source>
</evidence>
<keyword evidence="2 5" id="KW-0812">Transmembrane</keyword>
<dbReference type="InterPro" id="IPR051533">
    <property type="entry name" value="WaaL-like"/>
</dbReference>
<feature type="domain" description="O-antigen ligase-related" evidence="6">
    <location>
        <begin position="211"/>
        <end position="356"/>
    </location>
</feature>
<feature type="transmembrane region" description="Helical" evidence="5">
    <location>
        <begin position="407"/>
        <end position="426"/>
    </location>
</feature>
<dbReference type="GO" id="GO:0016020">
    <property type="term" value="C:membrane"/>
    <property type="evidence" value="ECO:0007669"/>
    <property type="project" value="UniProtKB-SubCell"/>
</dbReference>
<dbReference type="Pfam" id="PF04932">
    <property type="entry name" value="Wzy_C"/>
    <property type="match status" value="1"/>
</dbReference>
<feature type="transmembrane region" description="Helical" evidence="5">
    <location>
        <begin position="134"/>
        <end position="156"/>
    </location>
</feature>
<evidence type="ECO:0000313" key="7">
    <source>
        <dbReference type="EMBL" id="KKB78410.1"/>
    </source>
</evidence>
<keyword evidence="3 5" id="KW-1133">Transmembrane helix</keyword>
<feature type="transmembrane region" description="Helical" evidence="5">
    <location>
        <begin position="185"/>
        <end position="201"/>
    </location>
</feature>
<evidence type="ECO:0000256" key="4">
    <source>
        <dbReference type="ARBA" id="ARBA00023136"/>
    </source>
</evidence>
<reference evidence="7 8" key="1">
    <citation type="submission" date="2015-03" db="EMBL/GenBank/DDBJ databases">
        <authorList>
            <person name="Hassan Y.I."/>
            <person name="Lepp D."/>
            <person name="Zhou T."/>
        </authorList>
    </citation>
    <scope>NUCLEOTIDE SEQUENCE [LARGE SCALE GENOMIC DNA]</scope>
    <source>
        <strain evidence="7 8">GH2-10</strain>
    </source>
</reference>
<gene>
    <name evidence="7" type="ORF">VW35_11470</name>
</gene>
<keyword evidence="8" id="KW-1185">Reference proteome</keyword>
<feature type="transmembrane region" description="Helical" evidence="5">
    <location>
        <begin position="79"/>
        <end position="100"/>
    </location>
</feature>
<evidence type="ECO:0000256" key="5">
    <source>
        <dbReference type="SAM" id="Phobius"/>
    </source>
</evidence>
<feature type="transmembrane region" description="Helical" evidence="5">
    <location>
        <begin position="15"/>
        <end position="33"/>
    </location>
</feature>
<evidence type="ECO:0000256" key="3">
    <source>
        <dbReference type="ARBA" id="ARBA00022989"/>
    </source>
</evidence>
<feature type="transmembrane region" description="Helical" evidence="5">
    <location>
        <begin position="247"/>
        <end position="273"/>
    </location>
</feature>
<feature type="transmembrane region" description="Helical" evidence="5">
    <location>
        <begin position="207"/>
        <end position="240"/>
    </location>
</feature>
<feature type="transmembrane region" description="Helical" evidence="5">
    <location>
        <begin position="112"/>
        <end position="128"/>
    </location>
</feature>
<feature type="transmembrane region" description="Helical" evidence="5">
    <location>
        <begin position="382"/>
        <end position="401"/>
    </location>
</feature>